<accession>A0ABQ9GZC2</accession>
<evidence type="ECO:0000256" key="6">
    <source>
        <dbReference type="ARBA" id="ARBA00023125"/>
    </source>
</evidence>
<evidence type="ECO:0000256" key="3">
    <source>
        <dbReference type="ARBA" id="ARBA00022737"/>
    </source>
</evidence>
<dbReference type="InterPro" id="IPR036236">
    <property type="entry name" value="Znf_C2H2_sf"/>
</dbReference>
<dbReference type="Gene3D" id="3.30.160.60">
    <property type="entry name" value="Classic Zinc Finger"/>
    <property type="match status" value="1"/>
</dbReference>
<keyword evidence="3" id="KW-0677">Repeat</keyword>
<dbReference type="InterPro" id="IPR013087">
    <property type="entry name" value="Znf_C2H2_type"/>
</dbReference>
<dbReference type="SMART" id="SM00355">
    <property type="entry name" value="ZnF_C2H2"/>
    <property type="match status" value="2"/>
</dbReference>
<dbReference type="SUPFAM" id="SSF57667">
    <property type="entry name" value="beta-beta-alpha zinc fingers"/>
    <property type="match status" value="1"/>
</dbReference>
<dbReference type="PANTHER" id="PTHR24404:SF114">
    <property type="entry name" value="KLUMPFUSS, ISOFORM B-RELATED"/>
    <property type="match status" value="1"/>
</dbReference>
<protein>
    <recommendedName>
        <fullName evidence="9">C2H2-type domain-containing protein</fullName>
    </recommendedName>
</protein>
<reference evidence="10 11" key="1">
    <citation type="submission" date="2023-02" db="EMBL/GenBank/DDBJ databases">
        <title>LHISI_Scaffold_Assembly.</title>
        <authorList>
            <person name="Stuart O.P."/>
            <person name="Cleave R."/>
            <person name="Magrath M.J.L."/>
            <person name="Mikheyev A.S."/>
        </authorList>
    </citation>
    <scope>NUCLEOTIDE SEQUENCE [LARGE SCALE GENOMIC DNA]</scope>
    <source>
        <strain evidence="10">Daus_M_001</strain>
        <tissue evidence="10">Leg muscle</tissue>
    </source>
</reference>
<evidence type="ECO:0000256" key="4">
    <source>
        <dbReference type="ARBA" id="ARBA00022771"/>
    </source>
</evidence>
<organism evidence="10 11">
    <name type="scientific">Dryococelus australis</name>
    <dbReference type="NCBI Taxonomy" id="614101"/>
    <lineage>
        <taxon>Eukaryota</taxon>
        <taxon>Metazoa</taxon>
        <taxon>Ecdysozoa</taxon>
        <taxon>Arthropoda</taxon>
        <taxon>Hexapoda</taxon>
        <taxon>Insecta</taxon>
        <taxon>Pterygota</taxon>
        <taxon>Neoptera</taxon>
        <taxon>Polyneoptera</taxon>
        <taxon>Phasmatodea</taxon>
        <taxon>Verophasmatodea</taxon>
        <taxon>Anareolatae</taxon>
        <taxon>Phasmatidae</taxon>
        <taxon>Eurycanthinae</taxon>
        <taxon>Dryococelus</taxon>
    </lineage>
</organism>
<evidence type="ECO:0000256" key="5">
    <source>
        <dbReference type="ARBA" id="ARBA00022833"/>
    </source>
</evidence>
<evidence type="ECO:0000313" key="10">
    <source>
        <dbReference type="EMBL" id="KAJ8877370.1"/>
    </source>
</evidence>
<dbReference type="InterPro" id="IPR050589">
    <property type="entry name" value="Ikaros_C2H2-ZF"/>
</dbReference>
<evidence type="ECO:0000256" key="8">
    <source>
        <dbReference type="PROSITE-ProRule" id="PRU00042"/>
    </source>
</evidence>
<dbReference type="EMBL" id="JARBHB010000008">
    <property type="protein sequence ID" value="KAJ8877370.1"/>
    <property type="molecule type" value="Genomic_DNA"/>
</dbReference>
<dbReference type="PROSITE" id="PS50157">
    <property type="entry name" value="ZINC_FINGER_C2H2_2"/>
    <property type="match status" value="1"/>
</dbReference>
<keyword evidence="7" id="KW-0539">Nucleus</keyword>
<comment type="caution">
    <text evidence="10">The sequence shown here is derived from an EMBL/GenBank/DDBJ whole genome shotgun (WGS) entry which is preliminary data.</text>
</comment>
<name>A0ABQ9GZC2_9NEOP</name>
<dbReference type="Proteomes" id="UP001159363">
    <property type="component" value="Chromosome 7"/>
</dbReference>
<evidence type="ECO:0000256" key="2">
    <source>
        <dbReference type="ARBA" id="ARBA00022723"/>
    </source>
</evidence>
<keyword evidence="4 8" id="KW-0863">Zinc-finger</keyword>
<dbReference type="Pfam" id="PF00096">
    <property type="entry name" value="zf-C2H2"/>
    <property type="match status" value="1"/>
</dbReference>
<dbReference type="PANTHER" id="PTHR24404">
    <property type="entry name" value="ZINC FINGER PROTEIN"/>
    <property type="match status" value="1"/>
</dbReference>
<sequence length="95" mass="11413">MHRLERWNQCALHLWYTHQLDADLLSCPTCEQYKTVTQVKLTLHMKVHSDLKPYVCTVCNKGFKQSSQLRNHHVVHVDKKLSEPDIPRWYKMLHF</sequence>
<keyword evidence="11" id="KW-1185">Reference proteome</keyword>
<evidence type="ECO:0000259" key="9">
    <source>
        <dbReference type="PROSITE" id="PS50157"/>
    </source>
</evidence>
<gene>
    <name evidence="10" type="ORF">PR048_021824</name>
</gene>
<comment type="subcellular location">
    <subcellularLocation>
        <location evidence="1">Nucleus</location>
    </subcellularLocation>
</comment>
<evidence type="ECO:0000256" key="7">
    <source>
        <dbReference type="ARBA" id="ARBA00023242"/>
    </source>
</evidence>
<feature type="domain" description="C2H2-type" evidence="9">
    <location>
        <begin position="54"/>
        <end position="81"/>
    </location>
</feature>
<keyword evidence="2" id="KW-0479">Metal-binding</keyword>
<evidence type="ECO:0000256" key="1">
    <source>
        <dbReference type="ARBA" id="ARBA00004123"/>
    </source>
</evidence>
<proteinExistence type="predicted"/>
<evidence type="ECO:0000313" key="11">
    <source>
        <dbReference type="Proteomes" id="UP001159363"/>
    </source>
</evidence>
<dbReference type="PROSITE" id="PS00028">
    <property type="entry name" value="ZINC_FINGER_C2H2_1"/>
    <property type="match status" value="1"/>
</dbReference>
<keyword evidence="6" id="KW-0238">DNA-binding</keyword>
<keyword evidence="5" id="KW-0862">Zinc</keyword>